<dbReference type="AlphaFoldDB" id="A0A2Z5PHU9"/>
<dbReference type="Proteomes" id="UP000264208">
    <property type="component" value="Chromosome"/>
</dbReference>
<dbReference type="KEGG" id="mmak:MMKA1_08480"/>
<dbReference type="GO" id="GO:0016747">
    <property type="term" value="F:acyltransferase activity, transferring groups other than amino-acyl groups"/>
    <property type="evidence" value="ECO:0007669"/>
    <property type="project" value="InterPro"/>
</dbReference>
<dbReference type="SUPFAM" id="SSF55729">
    <property type="entry name" value="Acyl-CoA N-acyltransferases (Nat)"/>
    <property type="match status" value="1"/>
</dbReference>
<evidence type="ECO:0000313" key="3">
    <source>
        <dbReference type="Proteomes" id="UP000264208"/>
    </source>
</evidence>
<dbReference type="EMBL" id="AP011526">
    <property type="protein sequence ID" value="BAP60965.1"/>
    <property type="molecule type" value="Genomic_DNA"/>
</dbReference>
<evidence type="ECO:0000259" key="1">
    <source>
        <dbReference type="PROSITE" id="PS51186"/>
    </source>
</evidence>
<reference evidence="2 3" key="1">
    <citation type="submission" date="2009-06" db="EMBL/GenBank/DDBJ databases">
        <title>Molecular Evidence for Microbiologically Influenced Corrosion from genome of Methanogen.</title>
        <authorList>
            <person name="Ito N."/>
            <person name="Tsurumaru H."/>
            <person name="Shimizu A."/>
            <person name="Harada T."/>
            <person name="Hosoyama A."/>
            <person name="Horikawa H."/>
            <person name="Wakai S."/>
            <person name="Sasaki K."/>
            <person name="Nishijima K."/>
            <person name="Ataku H."/>
            <person name="Yamazaki J."/>
            <person name="Mise M."/>
            <person name="Yamazaki S."/>
            <person name="Tanikawa S."/>
            <person name="Harayama S."/>
            <person name="Fujita N."/>
        </authorList>
    </citation>
    <scope>NUCLEOTIDE SEQUENCE [LARGE SCALE GENOMIC DNA]</scope>
    <source>
        <strain evidence="3">KA1 ( NBRC 102054)</strain>
    </source>
</reference>
<dbReference type="CDD" id="cd04301">
    <property type="entry name" value="NAT_SF"/>
    <property type="match status" value="1"/>
</dbReference>
<sequence length="104" mass="12123">MKSHFKYLVIEDSGKIVAASSCELDLKICVEMTDFAVIPEYRKQGFSEYLLYLMEKIMKDNGFRVFYTNSRSLSYEINLTFKKMVILMAELQLTIQTLVESLKT</sequence>
<organism evidence="2 3">
    <name type="scientific">Methanococcus maripaludis KA1</name>
    <dbReference type="NCBI Taxonomy" id="637914"/>
    <lineage>
        <taxon>Archaea</taxon>
        <taxon>Methanobacteriati</taxon>
        <taxon>Methanobacteriota</taxon>
        <taxon>Methanomada group</taxon>
        <taxon>Methanococci</taxon>
        <taxon>Methanococcales</taxon>
        <taxon>Methanococcaceae</taxon>
        <taxon>Methanococcus</taxon>
    </lineage>
</organism>
<dbReference type="InterPro" id="IPR000182">
    <property type="entry name" value="GNAT_dom"/>
</dbReference>
<dbReference type="RefSeq" id="WP_231856920.1">
    <property type="nucleotide sequence ID" value="NZ_AP011526.1"/>
</dbReference>
<gene>
    <name evidence="2" type="ORF">MMKA1_08480</name>
</gene>
<evidence type="ECO:0000313" key="2">
    <source>
        <dbReference type="EMBL" id="BAP60965.1"/>
    </source>
</evidence>
<name>A0A2Z5PHU9_METMI</name>
<accession>A0A2Z5PHU9</accession>
<proteinExistence type="predicted"/>
<dbReference type="Pfam" id="PF00583">
    <property type="entry name" value="Acetyltransf_1"/>
    <property type="match status" value="1"/>
</dbReference>
<dbReference type="Gene3D" id="3.40.630.30">
    <property type="match status" value="1"/>
</dbReference>
<dbReference type="PROSITE" id="PS51186">
    <property type="entry name" value="GNAT"/>
    <property type="match status" value="1"/>
</dbReference>
<dbReference type="GeneID" id="41279266"/>
<feature type="domain" description="N-acetyltransferase" evidence="1">
    <location>
        <begin position="1"/>
        <end position="96"/>
    </location>
</feature>
<protein>
    <recommendedName>
        <fullName evidence="1">N-acetyltransferase domain-containing protein</fullName>
    </recommendedName>
</protein>
<dbReference type="InterPro" id="IPR016181">
    <property type="entry name" value="Acyl_CoA_acyltransferase"/>
</dbReference>